<feature type="region of interest" description="Disordered" evidence="6">
    <location>
        <begin position="213"/>
        <end position="262"/>
    </location>
</feature>
<evidence type="ECO:0000313" key="8">
    <source>
        <dbReference type="EMBL" id="GFQ69456.1"/>
    </source>
</evidence>
<reference evidence="8" key="1">
    <citation type="submission" date="2020-07" db="EMBL/GenBank/DDBJ databases">
        <title>Multicomponent nature underlies the extraordinary mechanical properties of spider dragline silk.</title>
        <authorList>
            <person name="Kono N."/>
            <person name="Nakamura H."/>
            <person name="Mori M."/>
            <person name="Yoshida Y."/>
            <person name="Ohtoshi R."/>
            <person name="Malay A.D."/>
            <person name="Moran D.A.P."/>
            <person name="Tomita M."/>
            <person name="Numata K."/>
            <person name="Arakawa K."/>
        </authorList>
    </citation>
    <scope>NUCLEOTIDE SEQUENCE</scope>
</reference>
<evidence type="ECO:0000259" key="7">
    <source>
        <dbReference type="SMART" id="SM00415"/>
    </source>
</evidence>
<organism evidence="8 9">
    <name type="scientific">Trichonephila clavata</name>
    <name type="common">Joro spider</name>
    <name type="synonym">Nephila clavata</name>
    <dbReference type="NCBI Taxonomy" id="2740835"/>
    <lineage>
        <taxon>Eukaryota</taxon>
        <taxon>Metazoa</taxon>
        <taxon>Ecdysozoa</taxon>
        <taxon>Arthropoda</taxon>
        <taxon>Chelicerata</taxon>
        <taxon>Arachnida</taxon>
        <taxon>Araneae</taxon>
        <taxon>Araneomorphae</taxon>
        <taxon>Entelegynae</taxon>
        <taxon>Araneoidea</taxon>
        <taxon>Nephilidae</taxon>
        <taxon>Trichonephila</taxon>
    </lineage>
</organism>
<dbReference type="OrthoDB" id="6418155at2759"/>
<evidence type="ECO:0000256" key="2">
    <source>
        <dbReference type="ARBA" id="ARBA00006403"/>
    </source>
</evidence>
<dbReference type="GO" id="GO:0005634">
    <property type="term" value="C:nucleus"/>
    <property type="evidence" value="ECO:0007669"/>
    <property type="project" value="UniProtKB-SubCell"/>
</dbReference>
<proteinExistence type="inferred from homology"/>
<dbReference type="GO" id="GO:0003700">
    <property type="term" value="F:DNA-binding transcription factor activity"/>
    <property type="evidence" value="ECO:0007669"/>
    <property type="project" value="InterPro"/>
</dbReference>
<dbReference type="EMBL" id="BMAO01010779">
    <property type="protein sequence ID" value="GFQ69456.1"/>
    <property type="molecule type" value="Genomic_DNA"/>
</dbReference>
<gene>
    <name evidence="8" type="primary">NCL1_54750</name>
    <name evidence="8" type="ORF">TNCT_77461</name>
</gene>
<dbReference type="PANTHER" id="PTHR10015">
    <property type="entry name" value="HEAT SHOCK TRANSCRIPTION FACTOR"/>
    <property type="match status" value="1"/>
</dbReference>
<feature type="compositionally biased region" description="Basic and acidic residues" evidence="6">
    <location>
        <begin position="213"/>
        <end position="229"/>
    </location>
</feature>
<evidence type="ECO:0000313" key="9">
    <source>
        <dbReference type="Proteomes" id="UP000887116"/>
    </source>
</evidence>
<comment type="subcellular location">
    <subcellularLocation>
        <location evidence="1">Nucleus</location>
    </subcellularLocation>
</comment>
<sequence length="439" mass="49751">MGKSKRFQFKLWKVVNRCQTNSVRWSAAGDSIIFNFSKFKKEYLDPNNDFCKSDNISSFIRQLNLYGFRKMIDLTHTNQCSNGDKEYLNPYFVKGRPDLLHQIVRNSLRSSVKVSPILKKDKSGDDKKRNGKKECFVPPKPGTYWLQPTGLCSANPKRKHTATVLGNKKLKDKCCDSNCLAKRTQIKKEVHCSPSSDSQYDFAAHKIKQELITENGKDAEKSEEKKQERSSAFIEESSKPCSQVKRKHQTKDNDDPQHGRMNERITITEKDGALVFSQITTKTSNQKKAINIKSLYAVLNNSITLSSNDGELLKGERLIAACNKLINSTTCTQHLNPPSKPDIFISRKNERAGYDYGKLKAMHRPIIIPKSPTLKCLQGKKIDSNTLKLILRNYNADDSVFIRPEAKDIVLTSATLGITCHDPNICYLCCGDIVKSIYI</sequence>
<protein>
    <submittedName>
        <fullName evidence="8">Heat shock factor protein 2</fullName>
    </submittedName>
</protein>
<dbReference type="Gene3D" id="1.10.10.10">
    <property type="entry name" value="Winged helix-like DNA-binding domain superfamily/Winged helix DNA-binding domain"/>
    <property type="match status" value="1"/>
</dbReference>
<evidence type="ECO:0000256" key="1">
    <source>
        <dbReference type="ARBA" id="ARBA00004123"/>
    </source>
</evidence>
<accession>A0A8X6KCC5</accession>
<comment type="caution">
    <text evidence="8">The sequence shown here is derived from an EMBL/GenBank/DDBJ whole genome shotgun (WGS) entry which is preliminary data.</text>
</comment>
<dbReference type="SUPFAM" id="SSF46785">
    <property type="entry name" value="Winged helix' DNA-binding domain"/>
    <property type="match status" value="1"/>
</dbReference>
<keyword evidence="3" id="KW-0238">DNA-binding</keyword>
<evidence type="ECO:0000256" key="5">
    <source>
        <dbReference type="RuleBase" id="RU004020"/>
    </source>
</evidence>
<comment type="similarity">
    <text evidence="2 5">Belongs to the HSF family.</text>
</comment>
<evidence type="ECO:0000256" key="4">
    <source>
        <dbReference type="ARBA" id="ARBA00023242"/>
    </source>
</evidence>
<keyword evidence="8" id="KW-0346">Stress response</keyword>
<dbReference type="PANTHER" id="PTHR10015:SF465">
    <property type="entry name" value="HSF-TYPE DNA-BINDING DOMAIN-CONTAINING PROTEIN"/>
    <property type="match status" value="1"/>
</dbReference>
<dbReference type="SMART" id="SM00415">
    <property type="entry name" value="HSF"/>
    <property type="match status" value="1"/>
</dbReference>
<name>A0A8X6KCC5_TRICU</name>
<evidence type="ECO:0000256" key="6">
    <source>
        <dbReference type="SAM" id="MobiDB-lite"/>
    </source>
</evidence>
<dbReference type="AlphaFoldDB" id="A0A8X6KCC5"/>
<keyword evidence="9" id="KW-1185">Reference proteome</keyword>
<dbReference type="InterPro" id="IPR000232">
    <property type="entry name" value="HSF_DNA-bd"/>
</dbReference>
<dbReference type="GO" id="GO:0043565">
    <property type="term" value="F:sequence-specific DNA binding"/>
    <property type="evidence" value="ECO:0007669"/>
    <property type="project" value="InterPro"/>
</dbReference>
<dbReference type="Proteomes" id="UP000887116">
    <property type="component" value="Unassembled WGS sequence"/>
</dbReference>
<feature type="domain" description="HSF-type DNA-binding" evidence="7">
    <location>
        <begin position="3"/>
        <end position="106"/>
    </location>
</feature>
<dbReference type="InterPro" id="IPR036390">
    <property type="entry name" value="WH_DNA-bd_sf"/>
</dbReference>
<dbReference type="Pfam" id="PF00447">
    <property type="entry name" value="HSF_DNA-bind"/>
    <property type="match status" value="1"/>
</dbReference>
<dbReference type="InterPro" id="IPR036388">
    <property type="entry name" value="WH-like_DNA-bd_sf"/>
</dbReference>
<evidence type="ECO:0000256" key="3">
    <source>
        <dbReference type="ARBA" id="ARBA00023125"/>
    </source>
</evidence>
<feature type="compositionally biased region" description="Basic and acidic residues" evidence="6">
    <location>
        <begin position="250"/>
        <end position="262"/>
    </location>
</feature>
<keyword evidence="4" id="KW-0539">Nucleus</keyword>